<keyword evidence="3" id="KW-0472">Membrane</keyword>
<feature type="compositionally biased region" description="Basic and acidic residues" evidence="2">
    <location>
        <begin position="385"/>
        <end position="395"/>
    </location>
</feature>
<gene>
    <name evidence="6" type="ORF">GCM10010315_21820</name>
</gene>
<keyword evidence="3" id="KW-1133">Transmembrane helix</keyword>
<keyword evidence="3" id="KW-0812">Transmembrane</keyword>
<dbReference type="EMBL" id="BAAASL010000007">
    <property type="protein sequence ID" value="GAA2714490.1"/>
    <property type="molecule type" value="Genomic_DNA"/>
</dbReference>
<organism evidence="6 7">
    <name type="scientific">Streptomyces luteosporeus</name>
    <dbReference type="NCBI Taxonomy" id="173856"/>
    <lineage>
        <taxon>Bacteria</taxon>
        <taxon>Bacillati</taxon>
        <taxon>Actinomycetota</taxon>
        <taxon>Actinomycetes</taxon>
        <taxon>Kitasatosporales</taxon>
        <taxon>Streptomycetaceae</taxon>
        <taxon>Streptomyces</taxon>
    </lineage>
</organism>
<accession>A0ABN3TP95</accession>
<dbReference type="Gene3D" id="1.50.10.20">
    <property type="match status" value="1"/>
</dbReference>
<dbReference type="InterPro" id="IPR008930">
    <property type="entry name" value="Terpenoid_cyclase/PrenylTrfase"/>
</dbReference>
<evidence type="ECO:0000259" key="5">
    <source>
        <dbReference type="Pfam" id="PF00432"/>
    </source>
</evidence>
<dbReference type="SUPFAM" id="SSF48239">
    <property type="entry name" value="Terpenoid cyclases/Protein prenyltransferases"/>
    <property type="match status" value="1"/>
</dbReference>
<sequence length="428" mass="42496">MAPSPAARVRRAAATLATAAVLSALAAPAALADGGSPAPAAPAPVAPGLFGTGDPQYDGVFRQSLALLAQQATGVTPAPQAVRWLAGQQCADGGFAAYRADTGRACDAKAGEFTDATATAVQALAATGGNEQAVAKAMTWLTAHQNEDGGWGMAPGNPTDANSTSSAIGALAATGKDVAKATAKSGRSPYDALLALQAGCDKNEDERGTFAPNDLASAAAALGMLGKGYLAGSPAKDTKDAKPADKPLKPLECADGDASAKPQDAPAAAEAVAAYLAKKTDANGGYLKSAMPGAPEGPDLGTTADAALALAAGGHRAAAGKPLTWLQSADAKAAEWAKGNPGRLAKLVLAAHAAGADPRAFGGTDLVAALNETGPKQQPTGSATPEKKDEKKKDSGKGAGVWWIVAVFFLASTGVGFLISGRRKKNQP</sequence>
<feature type="region of interest" description="Disordered" evidence="2">
    <location>
        <begin position="372"/>
        <end position="395"/>
    </location>
</feature>
<keyword evidence="1" id="KW-0677">Repeat</keyword>
<dbReference type="Proteomes" id="UP001500886">
    <property type="component" value="Unassembled WGS sequence"/>
</dbReference>
<evidence type="ECO:0000313" key="7">
    <source>
        <dbReference type="Proteomes" id="UP001500886"/>
    </source>
</evidence>
<evidence type="ECO:0000256" key="3">
    <source>
        <dbReference type="SAM" id="Phobius"/>
    </source>
</evidence>
<feature type="domain" description="Prenyltransferase alpha-alpha toroid" evidence="5">
    <location>
        <begin position="65"/>
        <end position="179"/>
    </location>
</feature>
<feature type="signal peptide" evidence="4">
    <location>
        <begin position="1"/>
        <end position="32"/>
    </location>
</feature>
<reference evidence="6 7" key="1">
    <citation type="journal article" date="2019" name="Int. J. Syst. Evol. Microbiol.">
        <title>The Global Catalogue of Microorganisms (GCM) 10K type strain sequencing project: providing services to taxonomists for standard genome sequencing and annotation.</title>
        <authorList>
            <consortium name="The Broad Institute Genomics Platform"/>
            <consortium name="The Broad Institute Genome Sequencing Center for Infectious Disease"/>
            <person name="Wu L."/>
            <person name="Ma J."/>
        </authorList>
    </citation>
    <scope>NUCLEOTIDE SEQUENCE [LARGE SCALE GENOMIC DNA]</scope>
    <source>
        <strain evidence="6 7">JCM 4542</strain>
    </source>
</reference>
<protein>
    <submittedName>
        <fullName evidence="6">Terpene cyclase/mutase family protein</fullName>
    </submittedName>
</protein>
<comment type="caution">
    <text evidence="6">The sequence shown here is derived from an EMBL/GenBank/DDBJ whole genome shotgun (WGS) entry which is preliminary data.</text>
</comment>
<keyword evidence="7" id="KW-1185">Reference proteome</keyword>
<feature type="chain" id="PRO_5046810191" evidence="4">
    <location>
        <begin position="33"/>
        <end position="428"/>
    </location>
</feature>
<proteinExistence type="predicted"/>
<dbReference type="RefSeq" id="WP_344434763.1">
    <property type="nucleotide sequence ID" value="NZ_BAAASL010000007.1"/>
</dbReference>
<evidence type="ECO:0000256" key="1">
    <source>
        <dbReference type="ARBA" id="ARBA00022737"/>
    </source>
</evidence>
<dbReference type="Pfam" id="PF00432">
    <property type="entry name" value="Prenyltrans"/>
    <property type="match status" value="1"/>
</dbReference>
<evidence type="ECO:0000256" key="2">
    <source>
        <dbReference type="SAM" id="MobiDB-lite"/>
    </source>
</evidence>
<feature type="transmembrane region" description="Helical" evidence="3">
    <location>
        <begin position="400"/>
        <end position="419"/>
    </location>
</feature>
<name>A0ABN3TP95_9ACTN</name>
<feature type="compositionally biased region" description="Polar residues" evidence="2">
    <location>
        <begin position="374"/>
        <end position="383"/>
    </location>
</feature>
<dbReference type="InterPro" id="IPR001330">
    <property type="entry name" value="Prenyltrans"/>
</dbReference>
<evidence type="ECO:0000313" key="6">
    <source>
        <dbReference type="EMBL" id="GAA2714490.1"/>
    </source>
</evidence>
<evidence type="ECO:0000256" key="4">
    <source>
        <dbReference type="SAM" id="SignalP"/>
    </source>
</evidence>
<keyword evidence="4" id="KW-0732">Signal</keyword>